<accession>A0A937RC57</accession>
<protein>
    <recommendedName>
        <fullName evidence="3">HEAT repeat domain-containing protein</fullName>
    </recommendedName>
</protein>
<evidence type="ECO:0008006" key="3">
    <source>
        <dbReference type="Google" id="ProtNLM"/>
    </source>
</evidence>
<reference evidence="1" key="1">
    <citation type="submission" date="2020-12" db="EMBL/GenBank/DDBJ databases">
        <title>Genomic characterization of non-nitrogen-fixing Frankia strains.</title>
        <authorList>
            <person name="Carlos-Shanley C."/>
            <person name="Guerra T."/>
            <person name="Hahn D."/>
        </authorList>
    </citation>
    <scope>NUCLEOTIDE SEQUENCE</scope>
    <source>
        <strain evidence="1">CN6</strain>
    </source>
</reference>
<keyword evidence="2" id="KW-1185">Reference proteome</keyword>
<gene>
    <name evidence="1" type="ORF">I7412_10340</name>
</gene>
<dbReference type="RefSeq" id="WP_202999384.1">
    <property type="nucleotide sequence ID" value="NZ_JADWYU010000098.1"/>
</dbReference>
<dbReference type="Proteomes" id="UP000604475">
    <property type="component" value="Unassembled WGS sequence"/>
</dbReference>
<dbReference type="EMBL" id="JAEACQ010000161">
    <property type="protein sequence ID" value="MBL7627562.1"/>
    <property type="molecule type" value="Genomic_DNA"/>
</dbReference>
<evidence type="ECO:0000313" key="1">
    <source>
        <dbReference type="EMBL" id="MBL7627562.1"/>
    </source>
</evidence>
<organism evidence="1 2">
    <name type="scientific">Frankia nepalensis</name>
    <dbReference type="NCBI Taxonomy" id="1836974"/>
    <lineage>
        <taxon>Bacteria</taxon>
        <taxon>Bacillati</taxon>
        <taxon>Actinomycetota</taxon>
        <taxon>Actinomycetes</taxon>
        <taxon>Frankiales</taxon>
        <taxon>Frankiaceae</taxon>
        <taxon>Frankia</taxon>
    </lineage>
</organism>
<sequence length="165" mass="18511">MINVEPWEELAEAENTYFAIRMRMFAAGAETQLRKALATPRGRRTALRVLLEAPAELRMDLIEPVFEATLGSTAEVATARAVLRLVDPGWLTMALRPLLLQRFSDSREPIDWSEYRRAAELLGELGQPALLGLLLSLGSETDDPDVREVVDDFWNVAEHQPDGRP</sequence>
<dbReference type="AlphaFoldDB" id="A0A937RC57"/>
<name>A0A937RC57_9ACTN</name>
<evidence type="ECO:0000313" key="2">
    <source>
        <dbReference type="Proteomes" id="UP000604475"/>
    </source>
</evidence>
<comment type="caution">
    <text evidence="1">The sequence shown here is derived from an EMBL/GenBank/DDBJ whole genome shotgun (WGS) entry which is preliminary data.</text>
</comment>
<proteinExistence type="predicted"/>